<dbReference type="OrthoDB" id="9802248at2"/>
<evidence type="ECO:0000313" key="2">
    <source>
        <dbReference type="EMBL" id="TDO19275.1"/>
    </source>
</evidence>
<evidence type="ECO:0000259" key="1">
    <source>
        <dbReference type="SMART" id="SM00849"/>
    </source>
</evidence>
<reference evidence="2 3" key="1">
    <citation type="submission" date="2019-03" db="EMBL/GenBank/DDBJ databases">
        <title>Genomic Encyclopedia of Archaeal and Bacterial Type Strains, Phase II (KMG-II): from individual species to whole genera.</title>
        <authorList>
            <person name="Goeker M."/>
        </authorList>
    </citation>
    <scope>NUCLEOTIDE SEQUENCE [LARGE SCALE GENOMIC DNA]</scope>
    <source>
        <strain evidence="2 3">DSM 19034</strain>
    </source>
</reference>
<dbReference type="Gene3D" id="3.60.15.10">
    <property type="entry name" value="Ribonuclease Z/Hydroxyacylglutathione hydrolase-like"/>
    <property type="match status" value="1"/>
</dbReference>
<dbReference type="SMART" id="SM00849">
    <property type="entry name" value="Lactamase_B"/>
    <property type="match status" value="1"/>
</dbReference>
<organism evidence="2 3">
    <name type="scientific">Pedobacter duraquae</name>
    <dbReference type="NCBI Taxonomy" id="425511"/>
    <lineage>
        <taxon>Bacteria</taxon>
        <taxon>Pseudomonadati</taxon>
        <taxon>Bacteroidota</taxon>
        <taxon>Sphingobacteriia</taxon>
        <taxon>Sphingobacteriales</taxon>
        <taxon>Sphingobacteriaceae</taxon>
        <taxon>Pedobacter</taxon>
    </lineage>
</organism>
<dbReference type="SUPFAM" id="SSF56281">
    <property type="entry name" value="Metallo-hydrolase/oxidoreductase"/>
    <property type="match status" value="1"/>
</dbReference>
<accession>A0A4R6IED9</accession>
<feature type="domain" description="Metallo-beta-lactamase" evidence="1">
    <location>
        <begin position="20"/>
        <end position="229"/>
    </location>
</feature>
<protein>
    <submittedName>
        <fullName evidence="2">Glyoxylase-like metal-dependent hydrolase (Beta-lactamase superfamily II)</fullName>
    </submittedName>
</protein>
<dbReference type="InterPro" id="IPR036866">
    <property type="entry name" value="RibonucZ/Hydroxyglut_hydro"/>
</dbReference>
<dbReference type="GO" id="GO:0016787">
    <property type="term" value="F:hydrolase activity"/>
    <property type="evidence" value="ECO:0007669"/>
    <property type="project" value="UniProtKB-KW"/>
</dbReference>
<gene>
    <name evidence="2" type="ORF">CLV32_4514</name>
</gene>
<proteinExistence type="predicted"/>
<evidence type="ECO:0000313" key="3">
    <source>
        <dbReference type="Proteomes" id="UP000295499"/>
    </source>
</evidence>
<dbReference type="AlphaFoldDB" id="A0A4R6IED9"/>
<dbReference type="InterPro" id="IPR001279">
    <property type="entry name" value="Metallo-B-lactamas"/>
</dbReference>
<sequence>MKNGHYFNVAPGIWGMRTILVNLYMVAAGGQKWILVDSGMPGNAGKIIEMAEELFGANNPPEAIFLTHGHFDHRGSVQQLLKQWNVPVFAHHLELPYLQGKENYPDPDPTAGGGLMSALSFLYPKTPINLGAQVRPLPSNMSVPYLPDWTYIHTPGHTPGHVSFFRTTDKVLIAGDAFVTIHAESALDNITLKRTVSGPPKYFTPNWISAAFSVKKLRDLRPAVAATGHGQVMRGEALNAGLDKLANNFQELAMPKHGRYVAQPYPSEKIAANTLISVLAVSAVIGFLVVKSLKD</sequence>
<dbReference type="PANTHER" id="PTHR42951:SF17">
    <property type="entry name" value="METALLO-BETA-LACTAMASE DOMAIN-CONTAINING PROTEIN"/>
    <property type="match status" value="1"/>
</dbReference>
<dbReference type="Proteomes" id="UP000295499">
    <property type="component" value="Unassembled WGS sequence"/>
</dbReference>
<comment type="caution">
    <text evidence="2">The sequence shown here is derived from an EMBL/GenBank/DDBJ whole genome shotgun (WGS) entry which is preliminary data.</text>
</comment>
<dbReference type="CDD" id="cd07721">
    <property type="entry name" value="yflN-like_MBL-fold"/>
    <property type="match status" value="1"/>
</dbReference>
<dbReference type="PANTHER" id="PTHR42951">
    <property type="entry name" value="METALLO-BETA-LACTAMASE DOMAIN-CONTAINING"/>
    <property type="match status" value="1"/>
</dbReference>
<dbReference type="RefSeq" id="WP_133559112.1">
    <property type="nucleotide sequence ID" value="NZ_SNWM01000007.1"/>
</dbReference>
<dbReference type="InterPro" id="IPR050855">
    <property type="entry name" value="NDM-1-like"/>
</dbReference>
<name>A0A4R6IED9_9SPHI</name>
<dbReference type="EMBL" id="SNWM01000007">
    <property type="protein sequence ID" value="TDO19275.1"/>
    <property type="molecule type" value="Genomic_DNA"/>
</dbReference>
<keyword evidence="2" id="KW-0378">Hydrolase</keyword>
<dbReference type="Pfam" id="PF00753">
    <property type="entry name" value="Lactamase_B"/>
    <property type="match status" value="1"/>
</dbReference>
<keyword evidence="3" id="KW-1185">Reference proteome</keyword>